<keyword evidence="7 8" id="KW-0472">Membrane</keyword>
<gene>
    <name evidence="9" type="ORF">ACFOJE_00430</name>
</gene>
<comment type="similarity">
    <text evidence="2">Belongs to the autoinducer-2 exporter (AI-2E) (TC 2.A.86) family.</text>
</comment>
<evidence type="ECO:0000256" key="8">
    <source>
        <dbReference type="SAM" id="Phobius"/>
    </source>
</evidence>
<feature type="transmembrane region" description="Helical" evidence="8">
    <location>
        <begin position="211"/>
        <end position="232"/>
    </location>
</feature>
<evidence type="ECO:0000256" key="6">
    <source>
        <dbReference type="ARBA" id="ARBA00022989"/>
    </source>
</evidence>
<organism evidence="9 10">
    <name type="scientific">Azotobacter bryophylli</name>
    <dbReference type="NCBI Taxonomy" id="1986537"/>
    <lineage>
        <taxon>Bacteria</taxon>
        <taxon>Pseudomonadati</taxon>
        <taxon>Pseudomonadota</taxon>
        <taxon>Gammaproteobacteria</taxon>
        <taxon>Pseudomonadales</taxon>
        <taxon>Pseudomonadaceae</taxon>
        <taxon>Azotobacter</taxon>
    </lineage>
</organism>
<keyword evidence="10" id="KW-1185">Reference proteome</keyword>
<keyword evidence="3" id="KW-0813">Transport</keyword>
<feature type="transmembrane region" description="Helical" evidence="8">
    <location>
        <begin position="301"/>
        <end position="320"/>
    </location>
</feature>
<feature type="transmembrane region" description="Helical" evidence="8">
    <location>
        <begin position="326"/>
        <end position="343"/>
    </location>
</feature>
<keyword evidence="4" id="KW-1003">Cell membrane</keyword>
<dbReference type="Pfam" id="PF01594">
    <property type="entry name" value="AI-2E_transport"/>
    <property type="match status" value="1"/>
</dbReference>
<feature type="transmembrane region" description="Helical" evidence="8">
    <location>
        <begin position="272"/>
        <end position="289"/>
    </location>
</feature>
<keyword evidence="5 8" id="KW-0812">Transmembrane</keyword>
<feature type="transmembrane region" description="Helical" evidence="8">
    <location>
        <begin position="239"/>
        <end position="260"/>
    </location>
</feature>
<dbReference type="RefSeq" id="WP_377812252.1">
    <property type="nucleotide sequence ID" value="NZ_JBHRSJ010000001.1"/>
</dbReference>
<evidence type="ECO:0000256" key="7">
    <source>
        <dbReference type="ARBA" id="ARBA00023136"/>
    </source>
</evidence>
<reference evidence="10" key="1">
    <citation type="journal article" date="2019" name="Int. J. Syst. Evol. Microbiol.">
        <title>The Global Catalogue of Microorganisms (GCM) 10K type strain sequencing project: providing services to taxonomists for standard genome sequencing and annotation.</title>
        <authorList>
            <consortium name="The Broad Institute Genomics Platform"/>
            <consortium name="The Broad Institute Genome Sequencing Center for Infectious Disease"/>
            <person name="Wu L."/>
            <person name="Ma J."/>
        </authorList>
    </citation>
    <scope>NUCLEOTIDE SEQUENCE [LARGE SCALE GENOMIC DNA]</scope>
    <source>
        <strain evidence="10">KCTC 62195</strain>
    </source>
</reference>
<evidence type="ECO:0000256" key="3">
    <source>
        <dbReference type="ARBA" id="ARBA00022448"/>
    </source>
</evidence>
<feature type="transmembrane region" description="Helical" evidence="8">
    <location>
        <begin position="61"/>
        <end position="83"/>
    </location>
</feature>
<name>A0ABV7ANT4_9GAMM</name>
<evidence type="ECO:0000256" key="4">
    <source>
        <dbReference type="ARBA" id="ARBA00022475"/>
    </source>
</evidence>
<dbReference type="PANTHER" id="PTHR21716:SF67">
    <property type="entry name" value="TRANSPORT PROTEIN YDIK-RELATED"/>
    <property type="match status" value="1"/>
</dbReference>
<protein>
    <submittedName>
        <fullName evidence="9">AI-2E family transporter</fullName>
    </submittedName>
</protein>
<comment type="subcellular location">
    <subcellularLocation>
        <location evidence="1">Cell membrane</location>
        <topology evidence="1">Multi-pass membrane protein</topology>
    </subcellularLocation>
</comment>
<evidence type="ECO:0000256" key="1">
    <source>
        <dbReference type="ARBA" id="ARBA00004651"/>
    </source>
</evidence>
<dbReference type="EMBL" id="JBHRSJ010000001">
    <property type="protein sequence ID" value="MFC2970680.1"/>
    <property type="molecule type" value="Genomic_DNA"/>
</dbReference>
<dbReference type="Proteomes" id="UP001595457">
    <property type="component" value="Unassembled WGS sequence"/>
</dbReference>
<evidence type="ECO:0000313" key="10">
    <source>
        <dbReference type="Proteomes" id="UP001595457"/>
    </source>
</evidence>
<evidence type="ECO:0000313" key="9">
    <source>
        <dbReference type="EMBL" id="MFC2970680.1"/>
    </source>
</evidence>
<proteinExistence type="inferred from homology"/>
<dbReference type="PANTHER" id="PTHR21716">
    <property type="entry name" value="TRANSMEMBRANE PROTEIN"/>
    <property type="match status" value="1"/>
</dbReference>
<feature type="transmembrane region" description="Helical" evidence="8">
    <location>
        <begin position="157"/>
        <end position="175"/>
    </location>
</feature>
<comment type="caution">
    <text evidence="9">The sequence shown here is derived from an EMBL/GenBank/DDBJ whole genome shotgun (WGS) entry which is preliminary data.</text>
</comment>
<sequence length="359" mass="38511">MGFQMLNDRLMVLLLLLALLGASLWVLLPFASALFWAAVLAFASWPLMRILTNWLNGRESVAAAILTGGWVLLVAVPLLLLGLNMADHIRGATELINTMRVEGLPPAPGWLAGVPLVGESLVRLWNNLDQQGSALFTTIRPYLGEVGNWLLGRSAKIAGGILELALSLVLVFFFYRDGPRLADFVEGLLERLIGDRAQHYLDLVAATVQRVVNGVIGTAVAQGALALIGFWIAGVPGALPLGLLTVVFSLIPMGPPFVWIPATAWLVWQGEYGYAVFLGIWGTFGISGVDNVLKPYLISRGGNLPLVVVLLGVFGGLYAFGFMGLFLGPTLLAVAYSLLSGWVSEARTSRKAKEPHGAE</sequence>
<keyword evidence="6 8" id="KW-1133">Transmembrane helix</keyword>
<accession>A0ABV7ANT4</accession>
<evidence type="ECO:0000256" key="5">
    <source>
        <dbReference type="ARBA" id="ARBA00022692"/>
    </source>
</evidence>
<dbReference type="InterPro" id="IPR002549">
    <property type="entry name" value="AI-2E-like"/>
</dbReference>
<evidence type="ECO:0000256" key="2">
    <source>
        <dbReference type="ARBA" id="ARBA00009773"/>
    </source>
</evidence>